<dbReference type="Proteomes" id="UP001566132">
    <property type="component" value="Unassembled WGS sequence"/>
</dbReference>
<evidence type="ECO:0000313" key="3">
    <source>
        <dbReference type="Proteomes" id="UP001566132"/>
    </source>
</evidence>
<proteinExistence type="predicted"/>
<accession>A0ABD1F4S4</accession>
<gene>
    <name evidence="2" type="ORF">ABEB36_002147</name>
</gene>
<evidence type="ECO:0000256" key="1">
    <source>
        <dbReference type="SAM" id="MobiDB-lite"/>
    </source>
</evidence>
<comment type="caution">
    <text evidence="2">The sequence shown here is derived from an EMBL/GenBank/DDBJ whole genome shotgun (WGS) entry which is preliminary data.</text>
</comment>
<protein>
    <submittedName>
        <fullName evidence="2">Uncharacterized protein</fullName>
    </submittedName>
</protein>
<keyword evidence="3" id="KW-1185">Reference proteome</keyword>
<name>A0ABD1F4S4_HYPHA</name>
<dbReference type="AlphaFoldDB" id="A0ABD1F4S4"/>
<dbReference type="EMBL" id="JBDJPC010000002">
    <property type="protein sequence ID" value="KAL1512575.1"/>
    <property type="molecule type" value="Genomic_DNA"/>
</dbReference>
<evidence type="ECO:0000313" key="2">
    <source>
        <dbReference type="EMBL" id="KAL1512575.1"/>
    </source>
</evidence>
<feature type="region of interest" description="Disordered" evidence="1">
    <location>
        <begin position="114"/>
        <end position="149"/>
    </location>
</feature>
<organism evidence="2 3">
    <name type="scientific">Hypothenemus hampei</name>
    <name type="common">Coffee berry borer</name>
    <dbReference type="NCBI Taxonomy" id="57062"/>
    <lineage>
        <taxon>Eukaryota</taxon>
        <taxon>Metazoa</taxon>
        <taxon>Ecdysozoa</taxon>
        <taxon>Arthropoda</taxon>
        <taxon>Hexapoda</taxon>
        <taxon>Insecta</taxon>
        <taxon>Pterygota</taxon>
        <taxon>Neoptera</taxon>
        <taxon>Endopterygota</taxon>
        <taxon>Coleoptera</taxon>
        <taxon>Polyphaga</taxon>
        <taxon>Cucujiformia</taxon>
        <taxon>Curculionidae</taxon>
        <taxon>Scolytinae</taxon>
        <taxon>Hypothenemus</taxon>
    </lineage>
</organism>
<sequence>MSWIWINKRKEALLTPFAMASTISILKAINRPPKRIQSIKYIIYQPWISLDIKAHNPLRHWIKVTHFGTKSVFYRFYDFVIKPPLATYYRIPHTFRSFGRRLFCEFVENRRQKQRGRGNGGWIPSTREEEETQTHPDPRRRDEQRSMQPAKNSPAFLFVDATTLFIIIHMIDSLIREKKPSALIINIEPHRTRRRQLVPIPLCFAERRCLCDGW</sequence>
<feature type="compositionally biased region" description="Basic and acidic residues" evidence="1">
    <location>
        <begin position="132"/>
        <end position="145"/>
    </location>
</feature>
<reference evidence="2 3" key="1">
    <citation type="submission" date="2024-05" db="EMBL/GenBank/DDBJ databases">
        <title>Genetic variation in Jamaican populations of the coffee berry borer (Hypothenemus hampei).</title>
        <authorList>
            <person name="Errbii M."/>
            <person name="Myrie A."/>
        </authorList>
    </citation>
    <scope>NUCLEOTIDE SEQUENCE [LARGE SCALE GENOMIC DNA]</scope>
    <source>
        <strain evidence="2">JA-Hopewell-2020-01-JO</strain>
        <tissue evidence="2">Whole body</tissue>
    </source>
</reference>